<sequence length="287" mass="30996">MLLTTCFLSLLALAGQATAVSWYFLRYYPASGQKFTSFSGTMTVPTQPQAATIYVWPGLQPTDNSGVYQNVLDGRSGTWWIGSGWCCSNPSLPWGSGFNTYPAETVAFKNTLGSSAWTSTLTRSSTGQTVSNDFALTSKSFNQAIFAIELYDVSWNFGQVAFSNVVITSTGSSDASWCNNKPENYNGATVYSISGVSSSHLYHNSEAKDRSNENKKAKDEKRAKRKTYNTKDSLVVTDPTTSLALSGLSKGRADGIPSSPKAFGDAESVHSEARAHSNEIVLISLQC</sequence>
<keyword evidence="4" id="KW-1185">Reference proteome</keyword>
<reference evidence="3 4" key="1">
    <citation type="submission" date="2018-12" db="EMBL/GenBank/DDBJ databases">
        <title>Draft genome sequence of Xylaria grammica IHI A82.</title>
        <authorList>
            <person name="Buettner E."/>
            <person name="Kellner H."/>
        </authorList>
    </citation>
    <scope>NUCLEOTIDE SEQUENCE [LARGE SCALE GENOMIC DNA]</scope>
    <source>
        <strain evidence="3 4">IHI A82</strain>
    </source>
</reference>
<comment type="caution">
    <text evidence="3">The sequence shown here is derived from an EMBL/GenBank/DDBJ whole genome shotgun (WGS) entry which is preliminary data.</text>
</comment>
<dbReference type="Proteomes" id="UP000286045">
    <property type="component" value="Unassembled WGS sequence"/>
</dbReference>
<protein>
    <recommendedName>
        <fullName evidence="5">Cellobiose dehydrogenase cytochrome domain-containing protein</fullName>
    </recommendedName>
</protein>
<evidence type="ECO:0000313" key="4">
    <source>
        <dbReference type="Proteomes" id="UP000286045"/>
    </source>
</evidence>
<keyword evidence="2" id="KW-0732">Signal</keyword>
<name>A0A439DD84_9PEZI</name>
<evidence type="ECO:0008006" key="5">
    <source>
        <dbReference type="Google" id="ProtNLM"/>
    </source>
</evidence>
<accession>A0A439DD84</accession>
<evidence type="ECO:0000256" key="2">
    <source>
        <dbReference type="SAM" id="SignalP"/>
    </source>
</evidence>
<feature type="chain" id="PRO_5019494213" description="Cellobiose dehydrogenase cytochrome domain-containing protein" evidence="2">
    <location>
        <begin position="20"/>
        <end position="287"/>
    </location>
</feature>
<evidence type="ECO:0000256" key="1">
    <source>
        <dbReference type="SAM" id="MobiDB-lite"/>
    </source>
</evidence>
<dbReference type="STRING" id="363999.A0A439DD84"/>
<dbReference type="AlphaFoldDB" id="A0A439DD84"/>
<feature type="compositionally biased region" description="Basic and acidic residues" evidence="1">
    <location>
        <begin position="203"/>
        <end position="222"/>
    </location>
</feature>
<organism evidence="3 4">
    <name type="scientific">Xylaria grammica</name>
    <dbReference type="NCBI Taxonomy" id="363999"/>
    <lineage>
        <taxon>Eukaryota</taxon>
        <taxon>Fungi</taxon>
        <taxon>Dikarya</taxon>
        <taxon>Ascomycota</taxon>
        <taxon>Pezizomycotina</taxon>
        <taxon>Sordariomycetes</taxon>
        <taxon>Xylariomycetidae</taxon>
        <taxon>Xylariales</taxon>
        <taxon>Xylariaceae</taxon>
        <taxon>Xylaria</taxon>
    </lineage>
</organism>
<evidence type="ECO:0000313" key="3">
    <source>
        <dbReference type="EMBL" id="RWA12362.1"/>
    </source>
</evidence>
<feature type="region of interest" description="Disordered" evidence="1">
    <location>
        <begin position="247"/>
        <end position="268"/>
    </location>
</feature>
<feature type="region of interest" description="Disordered" evidence="1">
    <location>
        <begin position="203"/>
        <end position="231"/>
    </location>
</feature>
<dbReference type="EMBL" id="RYZI01000053">
    <property type="protein sequence ID" value="RWA12362.1"/>
    <property type="molecule type" value="Genomic_DNA"/>
</dbReference>
<gene>
    <name evidence="3" type="ORF">EKO27_g2762</name>
</gene>
<feature type="signal peptide" evidence="2">
    <location>
        <begin position="1"/>
        <end position="19"/>
    </location>
</feature>
<proteinExistence type="predicted"/>